<dbReference type="EMBL" id="JAZHXI010000001">
    <property type="protein sequence ID" value="KAL2075864.1"/>
    <property type="molecule type" value="Genomic_DNA"/>
</dbReference>
<gene>
    <name evidence="2" type="ORF">VTL71DRAFT_807</name>
</gene>
<keyword evidence="3" id="KW-1185">Reference proteome</keyword>
<protein>
    <submittedName>
        <fullName evidence="2">Uncharacterized protein</fullName>
    </submittedName>
</protein>
<evidence type="ECO:0000313" key="3">
    <source>
        <dbReference type="Proteomes" id="UP001595075"/>
    </source>
</evidence>
<accession>A0ABR4D148</accession>
<organism evidence="2 3">
    <name type="scientific">Oculimacula yallundae</name>
    <dbReference type="NCBI Taxonomy" id="86028"/>
    <lineage>
        <taxon>Eukaryota</taxon>
        <taxon>Fungi</taxon>
        <taxon>Dikarya</taxon>
        <taxon>Ascomycota</taxon>
        <taxon>Pezizomycotina</taxon>
        <taxon>Leotiomycetes</taxon>
        <taxon>Helotiales</taxon>
        <taxon>Ploettnerulaceae</taxon>
        <taxon>Oculimacula</taxon>
    </lineage>
</organism>
<evidence type="ECO:0000313" key="2">
    <source>
        <dbReference type="EMBL" id="KAL2075864.1"/>
    </source>
</evidence>
<comment type="caution">
    <text evidence="2">The sequence shown here is derived from an EMBL/GenBank/DDBJ whole genome shotgun (WGS) entry which is preliminary data.</text>
</comment>
<proteinExistence type="predicted"/>
<feature type="region of interest" description="Disordered" evidence="1">
    <location>
        <begin position="377"/>
        <end position="399"/>
    </location>
</feature>
<reference evidence="2 3" key="1">
    <citation type="journal article" date="2024" name="Commun. Biol.">
        <title>Comparative genomic analysis of thermophilic fungi reveals convergent evolutionary adaptations and gene losses.</title>
        <authorList>
            <person name="Steindorff A.S."/>
            <person name="Aguilar-Pontes M.V."/>
            <person name="Robinson A.J."/>
            <person name="Andreopoulos B."/>
            <person name="LaButti K."/>
            <person name="Kuo A."/>
            <person name="Mondo S."/>
            <person name="Riley R."/>
            <person name="Otillar R."/>
            <person name="Haridas S."/>
            <person name="Lipzen A."/>
            <person name="Grimwood J."/>
            <person name="Schmutz J."/>
            <person name="Clum A."/>
            <person name="Reid I.D."/>
            <person name="Moisan M.C."/>
            <person name="Butler G."/>
            <person name="Nguyen T.T.M."/>
            <person name="Dewar K."/>
            <person name="Conant G."/>
            <person name="Drula E."/>
            <person name="Henrissat B."/>
            <person name="Hansel C."/>
            <person name="Singer S."/>
            <person name="Hutchinson M.I."/>
            <person name="de Vries R.P."/>
            <person name="Natvig D.O."/>
            <person name="Powell A.J."/>
            <person name="Tsang A."/>
            <person name="Grigoriev I.V."/>
        </authorList>
    </citation>
    <scope>NUCLEOTIDE SEQUENCE [LARGE SCALE GENOMIC DNA]</scope>
    <source>
        <strain evidence="2 3">CBS 494.80</strain>
    </source>
</reference>
<feature type="compositionally biased region" description="Basic and acidic residues" evidence="1">
    <location>
        <begin position="385"/>
        <end position="399"/>
    </location>
</feature>
<dbReference type="Proteomes" id="UP001595075">
    <property type="component" value="Unassembled WGS sequence"/>
</dbReference>
<evidence type="ECO:0000256" key="1">
    <source>
        <dbReference type="SAM" id="MobiDB-lite"/>
    </source>
</evidence>
<sequence length="399" mass="44130">MQVTSTQISQDAALGLSTEAPKSAVSEYTSLVQDASSINEDTAIHITPLTSNQENSPPGEPPHSHSTLITDRPLVLYSYASSKDGTALENLKFFIAHGLHAAADFIFILNGKSSVASLIPKEDNIRVVQRKNTCYDLGAFAEVLLKGDLYKQYKRFITMNASIRGPFVPYWSNGCWTDMFLDKITKEVKLVGITANCWPTFHIQSMIWATDIIGITTLLFPPRRALLYLTANPVHLPLKNKARALAPSITFGINGCFSTYSAAIAAEITSTSLILASGYKVDAMMLAYHGLPTYHEEQKTCENNKDVFWKDDYFGIDVHPFETVFMKSNRDVSPLVLERGQLSTWAYGLLVLRTSLAIGSRILISGLEMMQRSNKDLEAGGEGRYSNDDSKNSNYGDKD</sequence>
<name>A0ABR4D148_9HELO</name>